<accession>A0A0H3ABQ1</accession>
<evidence type="ECO:0000313" key="3">
    <source>
        <dbReference type="EMBL" id="ABM30047.1"/>
    </source>
</evidence>
<dbReference type="SUPFAM" id="SSF53756">
    <property type="entry name" value="UDP-Glycosyltransferase/glycogen phosphorylase"/>
    <property type="match status" value="1"/>
</dbReference>
<dbReference type="GO" id="GO:0009103">
    <property type="term" value="P:lipopolysaccharide biosynthetic process"/>
    <property type="evidence" value="ECO:0007669"/>
    <property type="project" value="TreeGrafter"/>
</dbReference>
<geneLocation type="plasmid" evidence="3 4">
    <name>pDVUL01</name>
</geneLocation>
<protein>
    <submittedName>
        <fullName evidence="3">Glycosyl transferase, group 1</fullName>
    </submittedName>
</protein>
<dbReference type="KEGG" id="dvl:Dvul_3036"/>
<sequence length="445" mass="49302" precursor="true">MNILTITALPAGGATYAAQRLHSALVEYGHACTFACCDPVQPGHVALNYQRPDATPFMSPLFRYWSTLSTPETREQGACELFSDTSTLLASPALPDHIVEAADVVHLHWASGILYSPALFRLLRNKKLVWTLHDMNPFTGGCHYHVSCERYEHECGNCPLLAHPAPNDVSLQAHRFKRLLYRELDITMVSPSAWLADKARRSPLFTGKKVAVIPNTHDTTLFAPRDRASLRSQYGVEKDTFIVLTGVESLDNPRKNIGCMVEAMEQFAQRRPHISFELVLFGAGGANLLASFPTRHVGSLDAESLVDWYNMADVFVHPSRLDNLSNTLCEAQCCGTPVISFDAGGSTEAFQDGETGFISGNQPQHLAEALDRLLSSDMESLRQKARMFAMNRFNGKNIAQRYTDIYEDDIINQEHHGMHGPADERLASNAMDGFLKVVPFAKPAP</sequence>
<dbReference type="Pfam" id="PF13692">
    <property type="entry name" value="Glyco_trans_1_4"/>
    <property type="match status" value="1"/>
</dbReference>
<dbReference type="GO" id="GO:0016757">
    <property type="term" value="F:glycosyltransferase activity"/>
    <property type="evidence" value="ECO:0007669"/>
    <property type="project" value="TreeGrafter"/>
</dbReference>
<reference evidence="4" key="1">
    <citation type="journal article" date="2009" name="Environ. Microbiol.">
        <title>Contribution of mobile genetic elements to Desulfovibrio vulgaris genome plasticity.</title>
        <authorList>
            <person name="Walker C.B."/>
            <person name="Stolyar S."/>
            <person name="Chivian D."/>
            <person name="Pinel N."/>
            <person name="Gabster J.A."/>
            <person name="Dehal P.S."/>
            <person name="He Z."/>
            <person name="Yang Z.K."/>
            <person name="Yen H.C."/>
            <person name="Zhou J."/>
            <person name="Wall J.D."/>
            <person name="Hazen T.C."/>
            <person name="Arkin A.P."/>
            <person name="Stahl D.A."/>
        </authorList>
    </citation>
    <scope>NUCLEOTIDE SEQUENCE [LARGE SCALE GENOMIC DNA]</scope>
    <source>
        <strain evidence="4">DP4</strain>
        <plasmid evidence="4">Plasmid pDVUL01</plasmid>
    </source>
</reference>
<dbReference type="Gene3D" id="3.40.50.2000">
    <property type="entry name" value="Glycogen Phosphorylase B"/>
    <property type="match status" value="2"/>
</dbReference>
<dbReference type="HOGENOM" id="CLU_009583_28_2_7"/>
<dbReference type="AlphaFoldDB" id="A0A0H3ABQ1"/>
<dbReference type="CDD" id="cd03825">
    <property type="entry name" value="GT4_WcaC-like"/>
    <property type="match status" value="1"/>
</dbReference>
<dbReference type="InterPro" id="IPR028098">
    <property type="entry name" value="Glyco_trans_4-like_N"/>
</dbReference>
<gene>
    <name evidence="3" type="ordered locus">Dvul_3036</name>
</gene>
<dbReference type="PANTHER" id="PTHR46401">
    <property type="entry name" value="GLYCOSYLTRANSFERASE WBBK-RELATED"/>
    <property type="match status" value="1"/>
</dbReference>
<evidence type="ECO:0000256" key="1">
    <source>
        <dbReference type="ARBA" id="ARBA00022679"/>
    </source>
</evidence>
<keyword evidence="1 3" id="KW-0808">Transferase</keyword>
<proteinExistence type="predicted"/>
<dbReference type="EMBL" id="CP000528">
    <property type="protein sequence ID" value="ABM30047.1"/>
    <property type="molecule type" value="Genomic_DNA"/>
</dbReference>
<keyword evidence="3" id="KW-0614">Plasmid</keyword>
<evidence type="ECO:0000313" key="4">
    <source>
        <dbReference type="Proteomes" id="UP000009173"/>
    </source>
</evidence>
<organism evidence="3 4">
    <name type="scientific">Nitratidesulfovibrio vulgaris (strain DP4)</name>
    <name type="common">Desulfovibrio vulgaris</name>
    <dbReference type="NCBI Taxonomy" id="391774"/>
    <lineage>
        <taxon>Bacteria</taxon>
        <taxon>Pseudomonadati</taxon>
        <taxon>Thermodesulfobacteriota</taxon>
        <taxon>Desulfovibrionia</taxon>
        <taxon>Desulfovibrionales</taxon>
        <taxon>Desulfovibrionaceae</taxon>
        <taxon>Nitratidesulfovibrio</taxon>
    </lineage>
</organism>
<dbReference type="RefSeq" id="WP_011787356.1">
    <property type="nucleotide sequence ID" value="NC_008741.1"/>
</dbReference>
<name>A0A0H3ABQ1_NITV4</name>
<dbReference type="PANTHER" id="PTHR46401:SF2">
    <property type="entry name" value="GLYCOSYLTRANSFERASE WBBK-RELATED"/>
    <property type="match status" value="1"/>
</dbReference>
<feature type="domain" description="Glycosyltransferase subfamily 4-like N-terminal" evidence="2">
    <location>
        <begin position="12"/>
        <end position="220"/>
    </location>
</feature>
<dbReference type="Proteomes" id="UP000009173">
    <property type="component" value="Plasmid pDVUL01"/>
</dbReference>
<dbReference type="Pfam" id="PF13439">
    <property type="entry name" value="Glyco_transf_4"/>
    <property type="match status" value="1"/>
</dbReference>
<evidence type="ECO:0000259" key="2">
    <source>
        <dbReference type="Pfam" id="PF13439"/>
    </source>
</evidence>